<comment type="caution">
    <text evidence="1">The sequence shown here is derived from an EMBL/GenBank/DDBJ whole genome shotgun (WGS) entry which is preliminary data.</text>
</comment>
<organism evidence="1">
    <name type="scientific">bioreactor metagenome</name>
    <dbReference type="NCBI Taxonomy" id="1076179"/>
    <lineage>
        <taxon>unclassified sequences</taxon>
        <taxon>metagenomes</taxon>
        <taxon>ecological metagenomes</taxon>
    </lineage>
</organism>
<name>A0A645FXC2_9ZZZZ</name>
<gene>
    <name evidence="1" type="ORF">SDC9_166461</name>
</gene>
<dbReference type="EMBL" id="VSSQ01066584">
    <property type="protein sequence ID" value="MPN19095.1"/>
    <property type="molecule type" value="Genomic_DNA"/>
</dbReference>
<dbReference type="AlphaFoldDB" id="A0A645FXC2"/>
<reference evidence="1" key="1">
    <citation type="submission" date="2019-08" db="EMBL/GenBank/DDBJ databases">
        <authorList>
            <person name="Kucharzyk K."/>
            <person name="Murdoch R.W."/>
            <person name="Higgins S."/>
            <person name="Loffler F."/>
        </authorList>
    </citation>
    <scope>NUCLEOTIDE SEQUENCE</scope>
</reference>
<sequence length="149" mass="17489">MLGAIVIINAVGTANNIITIQQCFIPDFFNQQIRNNIGFIFKHINFFTNIFKSLLECDNTGRRDRTEQPRFLSADHILFFRKLPFGKTKDETVDFLFINQILCHIEIVMINGLCRFYVSDTFIDILFRLNLIFKNLIFKFHQFLLVTAS</sequence>
<accession>A0A645FXC2</accession>
<evidence type="ECO:0000313" key="1">
    <source>
        <dbReference type="EMBL" id="MPN19095.1"/>
    </source>
</evidence>
<proteinExistence type="predicted"/>
<protein>
    <submittedName>
        <fullName evidence="1">Uncharacterized protein</fullName>
    </submittedName>
</protein>